<evidence type="ECO:0000313" key="3">
    <source>
        <dbReference type="Proteomes" id="UP000007322"/>
    </source>
</evidence>
<dbReference type="Proteomes" id="UP000007322">
    <property type="component" value="Chromosome 4"/>
</dbReference>
<feature type="region of interest" description="Disordered" evidence="1">
    <location>
        <begin position="150"/>
        <end position="169"/>
    </location>
</feature>
<dbReference type="GeneID" id="11514403"/>
<name>G2QFI6_THET4</name>
<organism evidence="2 3">
    <name type="scientific">Thermothelomyces thermophilus (strain ATCC 42464 / BCRC 31852 / DSM 1799)</name>
    <name type="common">Sporotrichum thermophile</name>
    <dbReference type="NCBI Taxonomy" id="573729"/>
    <lineage>
        <taxon>Eukaryota</taxon>
        <taxon>Fungi</taxon>
        <taxon>Dikarya</taxon>
        <taxon>Ascomycota</taxon>
        <taxon>Pezizomycotina</taxon>
        <taxon>Sordariomycetes</taxon>
        <taxon>Sordariomycetidae</taxon>
        <taxon>Sordariales</taxon>
        <taxon>Chaetomiaceae</taxon>
        <taxon>Thermothelomyces</taxon>
    </lineage>
</organism>
<protein>
    <submittedName>
        <fullName evidence="2">Uncharacterized protein</fullName>
    </submittedName>
</protein>
<dbReference type="VEuPathDB" id="FungiDB:MYCTH_2128270"/>
<dbReference type="AlphaFoldDB" id="G2QFI6"/>
<dbReference type="KEGG" id="mtm:MYCTH_2128270"/>
<feature type="region of interest" description="Disordered" evidence="1">
    <location>
        <begin position="175"/>
        <end position="198"/>
    </location>
</feature>
<evidence type="ECO:0000313" key="2">
    <source>
        <dbReference type="EMBL" id="AEO59215.1"/>
    </source>
</evidence>
<gene>
    <name evidence="2" type="ORF">MYCTH_2128270</name>
</gene>
<evidence type="ECO:0000256" key="1">
    <source>
        <dbReference type="SAM" id="MobiDB-lite"/>
    </source>
</evidence>
<proteinExistence type="predicted"/>
<reference evidence="2 3" key="1">
    <citation type="journal article" date="2011" name="Nat. Biotechnol.">
        <title>Comparative genomic analysis of the thermophilic biomass-degrading fungi Myceliophthora thermophila and Thielavia terrestris.</title>
        <authorList>
            <person name="Berka R.M."/>
            <person name="Grigoriev I.V."/>
            <person name="Otillar R."/>
            <person name="Salamov A."/>
            <person name="Grimwood J."/>
            <person name="Reid I."/>
            <person name="Ishmael N."/>
            <person name="John T."/>
            <person name="Darmond C."/>
            <person name="Moisan M.-C."/>
            <person name="Henrissat B."/>
            <person name="Coutinho P.M."/>
            <person name="Lombard V."/>
            <person name="Natvig D.O."/>
            <person name="Lindquist E."/>
            <person name="Schmutz J."/>
            <person name="Lucas S."/>
            <person name="Harris P."/>
            <person name="Powlowski J."/>
            <person name="Bellemare A."/>
            <person name="Taylor D."/>
            <person name="Butler G."/>
            <person name="de Vries R.P."/>
            <person name="Allijn I.E."/>
            <person name="van den Brink J."/>
            <person name="Ushinsky S."/>
            <person name="Storms R."/>
            <person name="Powell A.J."/>
            <person name="Paulsen I.T."/>
            <person name="Elbourne L.D.H."/>
            <person name="Baker S.E."/>
            <person name="Magnuson J."/>
            <person name="LaBoissiere S."/>
            <person name="Clutterbuck A.J."/>
            <person name="Martinez D."/>
            <person name="Wogulis M."/>
            <person name="de Leon A.L."/>
            <person name="Rey M.W."/>
            <person name="Tsang A."/>
        </authorList>
    </citation>
    <scope>NUCLEOTIDE SEQUENCE [LARGE SCALE GENOMIC DNA]</scope>
    <source>
        <strain evidence="3">ATCC 42464 / BCRC 31852 / DSM 1799</strain>
    </source>
</reference>
<accession>G2QFI6</accession>
<dbReference type="HOGENOM" id="CLU_1378990_0_0_1"/>
<keyword evidence="3" id="KW-1185">Reference proteome</keyword>
<dbReference type="EMBL" id="CP003005">
    <property type="protein sequence ID" value="AEO59215.1"/>
    <property type="molecule type" value="Genomic_DNA"/>
</dbReference>
<feature type="region of interest" description="Disordered" evidence="1">
    <location>
        <begin position="1"/>
        <end position="24"/>
    </location>
</feature>
<sequence length="198" mass="20759">MWYQTNPVTRGVASRHNAPQLSGHGGLDATRTLMVRLGKGVLQPSFLEYDIPAVSELPSYAAAGAFACSLRAPIAECLRFSLGDQAFVAATLRASSAAESAEAPGFPTGASLVGRPHLRRISDFRAPAGATLVHIPARAGATGIATTASLYPSIQPPSRPTGNMGSIDRQDDRFLCRDNGFSPLPQNARDADSSLANV</sequence>
<dbReference type="RefSeq" id="XP_003664460.1">
    <property type="nucleotide sequence ID" value="XM_003664412.1"/>
</dbReference>
<dbReference type="InParanoid" id="G2QFI6"/>